<dbReference type="AlphaFoldDB" id="A0A2M8J5G5"/>
<accession>A0A2M8J5G5</accession>
<dbReference type="InterPro" id="IPR009100">
    <property type="entry name" value="AcylCoA_DH/oxidase_NM_dom_sf"/>
</dbReference>
<dbReference type="InterPro" id="IPR037069">
    <property type="entry name" value="AcylCoA_DH/ox_N_sf"/>
</dbReference>
<evidence type="ECO:0000256" key="1">
    <source>
        <dbReference type="ARBA" id="ARBA00001974"/>
    </source>
</evidence>
<dbReference type="PANTHER" id="PTHR48083">
    <property type="entry name" value="MEDIUM-CHAIN SPECIFIC ACYL-COA DEHYDROGENASE, MITOCHONDRIAL-RELATED"/>
    <property type="match status" value="1"/>
</dbReference>
<evidence type="ECO:0000256" key="2">
    <source>
        <dbReference type="ARBA" id="ARBA00009347"/>
    </source>
</evidence>
<dbReference type="GO" id="GO:0050660">
    <property type="term" value="F:flavin adenine dinucleotide binding"/>
    <property type="evidence" value="ECO:0007669"/>
    <property type="project" value="InterPro"/>
</dbReference>
<dbReference type="Proteomes" id="UP000231553">
    <property type="component" value="Unassembled WGS sequence"/>
</dbReference>
<evidence type="ECO:0000313" key="12">
    <source>
        <dbReference type="Proteomes" id="UP000231553"/>
    </source>
</evidence>
<evidence type="ECO:0000256" key="7">
    <source>
        <dbReference type="RuleBase" id="RU362125"/>
    </source>
</evidence>
<name>A0A2M8J5G5_9RHOB</name>
<comment type="similarity">
    <text evidence="2 7">Belongs to the acyl-CoA dehydrogenase family.</text>
</comment>
<evidence type="ECO:0000256" key="3">
    <source>
        <dbReference type="ARBA" id="ARBA00019125"/>
    </source>
</evidence>
<evidence type="ECO:0000256" key="6">
    <source>
        <dbReference type="ARBA" id="ARBA00023002"/>
    </source>
</evidence>
<dbReference type="InterPro" id="IPR006091">
    <property type="entry name" value="Acyl-CoA_Oxase/DH_mid-dom"/>
</dbReference>
<dbReference type="EMBL" id="PGTB01000006">
    <property type="protein sequence ID" value="PJE38018.1"/>
    <property type="molecule type" value="Genomic_DNA"/>
</dbReference>
<dbReference type="Pfam" id="PF02770">
    <property type="entry name" value="Acyl-CoA_dh_M"/>
    <property type="match status" value="1"/>
</dbReference>
<organism evidence="11 12">
    <name type="scientific">Pseudooceanicola lipolyticus</name>
    <dbReference type="NCBI Taxonomy" id="2029104"/>
    <lineage>
        <taxon>Bacteria</taxon>
        <taxon>Pseudomonadati</taxon>
        <taxon>Pseudomonadota</taxon>
        <taxon>Alphaproteobacteria</taxon>
        <taxon>Rhodobacterales</taxon>
        <taxon>Paracoccaceae</taxon>
        <taxon>Pseudooceanicola</taxon>
    </lineage>
</organism>
<evidence type="ECO:0000256" key="4">
    <source>
        <dbReference type="ARBA" id="ARBA00022630"/>
    </source>
</evidence>
<dbReference type="InterPro" id="IPR006089">
    <property type="entry name" value="Acyl-CoA_DH_CS"/>
</dbReference>
<keyword evidence="6 7" id="KW-0560">Oxidoreductase</keyword>
<keyword evidence="4 7" id="KW-0285">Flavoprotein</keyword>
<evidence type="ECO:0000259" key="10">
    <source>
        <dbReference type="Pfam" id="PF02771"/>
    </source>
</evidence>
<dbReference type="GO" id="GO:0003995">
    <property type="term" value="F:acyl-CoA dehydrogenase activity"/>
    <property type="evidence" value="ECO:0007669"/>
    <property type="project" value="InterPro"/>
</dbReference>
<dbReference type="PROSITE" id="PS00072">
    <property type="entry name" value="ACYL_COA_DH_1"/>
    <property type="match status" value="1"/>
</dbReference>
<feature type="domain" description="Acyl-CoA dehydrogenase/oxidase N-terminal" evidence="10">
    <location>
        <begin position="4"/>
        <end position="110"/>
    </location>
</feature>
<dbReference type="PANTHER" id="PTHR48083:SF2">
    <property type="entry name" value="MEDIUM-CHAIN SPECIFIC ACYL-COA DEHYDROGENASE, MITOCHONDRIAL"/>
    <property type="match status" value="1"/>
</dbReference>
<comment type="cofactor">
    <cofactor evidence="1 7">
        <name>FAD</name>
        <dbReference type="ChEBI" id="CHEBI:57692"/>
    </cofactor>
</comment>
<dbReference type="Gene3D" id="1.10.540.10">
    <property type="entry name" value="Acyl-CoA dehydrogenase/oxidase, N-terminal domain"/>
    <property type="match status" value="1"/>
</dbReference>
<dbReference type="SUPFAM" id="SSF56645">
    <property type="entry name" value="Acyl-CoA dehydrogenase NM domain-like"/>
    <property type="match status" value="1"/>
</dbReference>
<dbReference type="Pfam" id="PF00441">
    <property type="entry name" value="Acyl-CoA_dh_1"/>
    <property type="match status" value="1"/>
</dbReference>
<comment type="caution">
    <text evidence="11">The sequence shown here is derived from an EMBL/GenBank/DDBJ whole genome shotgun (WGS) entry which is preliminary data.</text>
</comment>
<gene>
    <name evidence="11" type="ORF">CVM52_04045</name>
</gene>
<evidence type="ECO:0000259" key="8">
    <source>
        <dbReference type="Pfam" id="PF00441"/>
    </source>
</evidence>
<dbReference type="GO" id="GO:0033539">
    <property type="term" value="P:fatty acid beta-oxidation using acyl-CoA dehydrogenase"/>
    <property type="evidence" value="ECO:0007669"/>
    <property type="project" value="TreeGrafter"/>
</dbReference>
<dbReference type="Gene3D" id="2.40.110.10">
    <property type="entry name" value="Butyryl-CoA Dehydrogenase, subunit A, domain 2"/>
    <property type="match status" value="1"/>
</dbReference>
<evidence type="ECO:0000313" key="11">
    <source>
        <dbReference type="EMBL" id="PJE38018.1"/>
    </source>
</evidence>
<dbReference type="Pfam" id="PF02771">
    <property type="entry name" value="Acyl-CoA_dh_N"/>
    <property type="match status" value="1"/>
</dbReference>
<dbReference type="InterPro" id="IPR036250">
    <property type="entry name" value="AcylCo_DH-like_C"/>
</dbReference>
<dbReference type="InterPro" id="IPR046373">
    <property type="entry name" value="Acyl-CoA_Oxase/DH_mid-dom_sf"/>
</dbReference>
<evidence type="ECO:0000256" key="5">
    <source>
        <dbReference type="ARBA" id="ARBA00022827"/>
    </source>
</evidence>
<dbReference type="CDD" id="cd00567">
    <property type="entry name" value="ACAD"/>
    <property type="match status" value="1"/>
</dbReference>
<dbReference type="SUPFAM" id="SSF47203">
    <property type="entry name" value="Acyl-CoA dehydrogenase C-terminal domain-like"/>
    <property type="match status" value="1"/>
</dbReference>
<dbReference type="InterPro" id="IPR009075">
    <property type="entry name" value="AcylCo_DH/oxidase_C"/>
</dbReference>
<proteinExistence type="inferred from homology"/>
<dbReference type="InterPro" id="IPR050741">
    <property type="entry name" value="Acyl-CoA_dehydrogenase"/>
</dbReference>
<reference evidence="11 12" key="1">
    <citation type="journal article" date="2018" name="Int. J. Syst. Evol. Microbiol.">
        <title>Pseudooceanicola lipolyticus sp. nov., a marine alphaproteobacterium, reclassification of Oceanicola flagellatus as Pseudooceanicola flagellatus comb. nov. and emended description of the genus Pseudooceanicola.</title>
        <authorList>
            <person name="Huang M.-M."/>
            <person name="Guo L.-L."/>
            <person name="Wu Y.-H."/>
            <person name="Lai Q.-L."/>
            <person name="Shao Z.-Z."/>
            <person name="Wang C.-S."/>
            <person name="Wu M."/>
            <person name="Xu X.-W."/>
        </authorList>
    </citation>
    <scope>NUCLEOTIDE SEQUENCE [LARGE SCALE GENOMIC DNA]</scope>
    <source>
        <strain evidence="11 12">157</strain>
    </source>
</reference>
<keyword evidence="12" id="KW-1185">Reference proteome</keyword>
<protein>
    <recommendedName>
        <fullName evidence="3">Medium-chain specific acyl-CoA dehydrogenase, mitochondrial</fullName>
    </recommendedName>
</protein>
<sequence>MAQTDWLSQVAAFATHQVAPVAGAWGPADRPGRDLLPPAALLGLTGIELPVAEGGLGLPFGAKARACEVLAAADFGFAMSVVNTHNVAAKLALCAASEVKARWLPDLLDGRISACTALTEPGAGSDFAAIRMTARRDGGDWILDGEKTWITNARHAGLAIVYAQCGELGDRDGIGAFVVDLKAPGAERFARESAFSQVGTGTGGFRLNRYRLDESNLLLEPGTAFRSILSEINGARVYVAAMCCGMVQAALEAATEYGAERQSFGRPLAGHQAWRLDLARCATQLAAARALVAQAIAAIETDSEAQLLSAQAKIHAVDVAQAQLPVLLHAMGAEGLAPERPFARHLAAAQIAALTDGSTEMLLERVAQLTRAGTVRATQSNRR</sequence>
<dbReference type="InterPro" id="IPR013786">
    <property type="entry name" value="AcylCoA_DH/ox_N"/>
</dbReference>
<feature type="domain" description="Acyl-CoA oxidase/dehydrogenase middle" evidence="9">
    <location>
        <begin position="115"/>
        <end position="207"/>
    </location>
</feature>
<dbReference type="GO" id="GO:0005737">
    <property type="term" value="C:cytoplasm"/>
    <property type="evidence" value="ECO:0007669"/>
    <property type="project" value="TreeGrafter"/>
</dbReference>
<dbReference type="Gene3D" id="1.20.140.10">
    <property type="entry name" value="Butyryl-CoA Dehydrogenase, subunit A, domain 3"/>
    <property type="match status" value="1"/>
</dbReference>
<feature type="domain" description="Acyl-CoA dehydrogenase/oxidase C-terminal" evidence="8">
    <location>
        <begin position="225"/>
        <end position="368"/>
    </location>
</feature>
<evidence type="ECO:0000259" key="9">
    <source>
        <dbReference type="Pfam" id="PF02770"/>
    </source>
</evidence>
<keyword evidence="5 7" id="KW-0274">FAD</keyword>
<dbReference type="OrthoDB" id="7337146at2"/>